<evidence type="ECO:0000259" key="3">
    <source>
        <dbReference type="Pfam" id="PF00501"/>
    </source>
</evidence>
<dbReference type="SUPFAM" id="SSF56801">
    <property type="entry name" value="Acetyl-CoA synthetase-like"/>
    <property type="match status" value="1"/>
</dbReference>
<dbReference type="InterPro" id="IPR000873">
    <property type="entry name" value="AMP-dep_synth/lig_dom"/>
</dbReference>
<proteinExistence type="inferred from homology"/>
<name>A0A6J6ZQT7_9ZZZZ</name>
<dbReference type="InterPro" id="IPR020845">
    <property type="entry name" value="AMP-binding_CS"/>
</dbReference>
<dbReference type="PANTHER" id="PTHR43201:SF5">
    <property type="entry name" value="MEDIUM-CHAIN ACYL-COA LIGASE ACSF2, MITOCHONDRIAL"/>
    <property type="match status" value="1"/>
</dbReference>
<evidence type="ECO:0000256" key="1">
    <source>
        <dbReference type="ARBA" id="ARBA00006432"/>
    </source>
</evidence>
<dbReference type="GO" id="GO:0031956">
    <property type="term" value="F:medium-chain fatty acid-CoA ligase activity"/>
    <property type="evidence" value="ECO:0007669"/>
    <property type="project" value="TreeGrafter"/>
</dbReference>
<evidence type="ECO:0000313" key="7">
    <source>
        <dbReference type="EMBL" id="CAB4936620.1"/>
    </source>
</evidence>
<reference evidence="6" key="1">
    <citation type="submission" date="2020-05" db="EMBL/GenBank/DDBJ databases">
        <authorList>
            <person name="Chiriac C."/>
            <person name="Salcher M."/>
            <person name="Ghai R."/>
            <person name="Kavagutti S V."/>
        </authorList>
    </citation>
    <scope>NUCLEOTIDE SEQUENCE</scope>
</reference>
<evidence type="ECO:0000256" key="2">
    <source>
        <dbReference type="ARBA" id="ARBA00022598"/>
    </source>
</evidence>
<dbReference type="EMBL" id="CAFBMH010000183">
    <property type="protein sequence ID" value="CAB4936620.1"/>
    <property type="molecule type" value="Genomic_DNA"/>
</dbReference>
<comment type="similarity">
    <text evidence="1">Belongs to the ATP-dependent AMP-binding enzyme family.</text>
</comment>
<dbReference type="Gene3D" id="2.30.38.10">
    <property type="entry name" value="Luciferase, Domain 3"/>
    <property type="match status" value="1"/>
</dbReference>
<keyword evidence="2" id="KW-0436">Ligase</keyword>
<dbReference type="PROSITE" id="PS00455">
    <property type="entry name" value="AMP_BINDING"/>
    <property type="match status" value="1"/>
</dbReference>
<feature type="domain" description="AMP-dependent synthetase/ligase" evidence="3">
    <location>
        <begin position="54"/>
        <end position="424"/>
    </location>
</feature>
<dbReference type="InterPro" id="IPR045851">
    <property type="entry name" value="AMP-bd_C_sf"/>
</dbReference>
<dbReference type="EMBL" id="CAEZYR010000020">
    <property type="protein sequence ID" value="CAB4735307.1"/>
    <property type="molecule type" value="Genomic_DNA"/>
</dbReference>
<dbReference type="Pfam" id="PF13193">
    <property type="entry name" value="AMP-binding_C"/>
    <property type="match status" value="1"/>
</dbReference>
<dbReference type="AlphaFoldDB" id="A0A6J6ZQT7"/>
<dbReference type="GO" id="GO:0006631">
    <property type="term" value="P:fatty acid metabolic process"/>
    <property type="evidence" value="ECO:0007669"/>
    <property type="project" value="TreeGrafter"/>
</dbReference>
<protein>
    <submittedName>
        <fullName evidence="6">Unannotated protein</fullName>
    </submittedName>
</protein>
<dbReference type="Gene3D" id="3.40.50.980">
    <property type="match status" value="2"/>
</dbReference>
<evidence type="ECO:0000313" key="8">
    <source>
        <dbReference type="EMBL" id="CAB5014752.1"/>
    </source>
</evidence>
<dbReference type="Gene3D" id="3.30.300.30">
    <property type="match status" value="1"/>
</dbReference>
<gene>
    <name evidence="5" type="ORF">UFOPK2754_00775</name>
    <name evidence="6" type="ORF">UFOPK3139_00629</name>
    <name evidence="7" type="ORF">UFOPK3543_02983</name>
    <name evidence="8" type="ORF">UFOPK3967_02428</name>
</gene>
<evidence type="ECO:0000313" key="6">
    <source>
        <dbReference type="EMBL" id="CAB4819847.1"/>
    </source>
</evidence>
<dbReference type="PANTHER" id="PTHR43201">
    <property type="entry name" value="ACYL-COA SYNTHETASE"/>
    <property type="match status" value="1"/>
</dbReference>
<dbReference type="EMBL" id="CAFBOS010000185">
    <property type="protein sequence ID" value="CAB5014752.1"/>
    <property type="molecule type" value="Genomic_DNA"/>
</dbReference>
<accession>A0A6J6ZQT7</accession>
<organism evidence="6">
    <name type="scientific">freshwater metagenome</name>
    <dbReference type="NCBI Taxonomy" id="449393"/>
    <lineage>
        <taxon>unclassified sequences</taxon>
        <taxon>metagenomes</taxon>
        <taxon>ecological metagenomes</taxon>
    </lineage>
</organism>
<sequence>MAKPVITFDEATARLTAPGAPFETVEHEVFGERITVFANRPLNLRAMLGASLAFGDNTYVHFDDGRSLTYAEHLDVVGSIAAALSEKYGIGPGDRVGILGANSLEWLLTFWATISLGACAVAFNGWWQNDEIRYGLDLTRPKLLVVDQKRLDRIEGGRDAVGVPVVVIETEYADVLWNHRPALGNGTAGAGLPTVTIDEDDAAAIMFTSGTTGRPKGAVSTHRNLISFTQISFFGGARSAMMFPPTAPPKPTVSVCSSPMFHVSGLQSAVIAGIASGSKFVWTTGRFDPKRVLDLAVEHGVTRLGGITTQLWRIIEHPDFESYDLSNVTSSGGGGSVFSPELQRAVREKIPTAAGAFSVGYGLTECGGLCTMATNDMLVADPTCVGRALVTAEVAILDDDGSPLPDGEIGHVCVRGPMVMPGYFENAAATAAAFFPGRWLNSGDFGRMADGMLYLESRKRDMIIRGGENIYPIEIENRLDEHPHVLEAAVIGVDHRTLGQEVKAIVVPRPGHPLDVDELKRFVGETLAYYKVPQYVEVREEPLPRNATGKVMKHVLSGEAENTFIEE</sequence>
<dbReference type="Pfam" id="PF00501">
    <property type="entry name" value="AMP-binding"/>
    <property type="match status" value="1"/>
</dbReference>
<evidence type="ECO:0000259" key="4">
    <source>
        <dbReference type="Pfam" id="PF13193"/>
    </source>
</evidence>
<dbReference type="EMBL" id="CAFABA010000017">
    <property type="protein sequence ID" value="CAB4819847.1"/>
    <property type="molecule type" value="Genomic_DNA"/>
</dbReference>
<dbReference type="InterPro" id="IPR025110">
    <property type="entry name" value="AMP-bd_C"/>
</dbReference>
<feature type="domain" description="AMP-binding enzyme C-terminal" evidence="4">
    <location>
        <begin position="474"/>
        <end position="550"/>
    </location>
</feature>
<evidence type="ECO:0000313" key="5">
    <source>
        <dbReference type="EMBL" id="CAB4735307.1"/>
    </source>
</evidence>